<evidence type="ECO:0008006" key="4">
    <source>
        <dbReference type="Google" id="ProtNLM"/>
    </source>
</evidence>
<feature type="signal peptide" evidence="1">
    <location>
        <begin position="1"/>
        <end position="21"/>
    </location>
</feature>
<dbReference type="Proteomes" id="UP000671995">
    <property type="component" value="Chromosome"/>
</dbReference>
<dbReference type="EMBL" id="CP054257">
    <property type="protein sequence ID" value="QTQ11829.1"/>
    <property type="molecule type" value="Genomic_DNA"/>
</dbReference>
<keyword evidence="1" id="KW-0732">Signal</keyword>
<organism evidence="2 3">
    <name type="scientific">Treponema parvum</name>
    <dbReference type="NCBI Taxonomy" id="138851"/>
    <lineage>
        <taxon>Bacteria</taxon>
        <taxon>Pseudomonadati</taxon>
        <taxon>Spirochaetota</taxon>
        <taxon>Spirochaetia</taxon>
        <taxon>Spirochaetales</taxon>
        <taxon>Treponemataceae</taxon>
        <taxon>Treponema</taxon>
    </lineage>
</organism>
<dbReference type="AlphaFoldDB" id="A0A975F0I3"/>
<proteinExistence type="predicted"/>
<gene>
    <name evidence="2" type="ORF">HRI96_06215</name>
</gene>
<sequence>MKRTLLVIISVCIFFAQAVFSQDSTPAATDLSHAGVSIRFYDRTMYYPNEAKTNPIYVHITIANRGPETLRFKLADNRLFSLSFRAFDVKNNQLPLSESLILARTTSQTVFYRDIALEAGEEYSFVENVKDYLQIKEPAIYYLEMEFFPELYKPVSASKLLSNRLTLEIRPSPSASASIVLPIQDKTTSILKPESISPDQIENTVYSPVEGSVSVIERFQNTGFKEKKRYTYHLRRRDGIWQIYKYNVDNLGRE</sequence>
<accession>A0A975F0I3</accession>
<protein>
    <recommendedName>
        <fullName evidence="4">DUF4352 domain-containing protein</fullName>
    </recommendedName>
</protein>
<reference evidence="2" key="1">
    <citation type="submission" date="2020-05" db="EMBL/GenBank/DDBJ databases">
        <authorList>
            <person name="Zeng H."/>
            <person name="Chan Y.K."/>
            <person name="Watt R.M."/>
        </authorList>
    </citation>
    <scope>NUCLEOTIDE SEQUENCE</scope>
    <source>
        <strain evidence="2">ATCC 700773</strain>
    </source>
</reference>
<evidence type="ECO:0000313" key="2">
    <source>
        <dbReference type="EMBL" id="QTQ11829.1"/>
    </source>
</evidence>
<name>A0A975F0I3_9SPIR</name>
<reference evidence="2" key="2">
    <citation type="journal article" date="2021" name="Microbiol. Resour. Announc.">
        <title>Complete Genome Sequences of Three Human Oral Treponema parvum Isolates.</title>
        <authorList>
            <person name="Zeng H."/>
            <person name="Watt R.M."/>
        </authorList>
    </citation>
    <scope>NUCLEOTIDE SEQUENCE</scope>
    <source>
        <strain evidence="2">ATCC 700773</strain>
    </source>
</reference>
<feature type="chain" id="PRO_5036856585" description="DUF4352 domain-containing protein" evidence="1">
    <location>
        <begin position="22"/>
        <end position="254"/>
    </location>
</feature>
<evidence type="ECO:0000313" key="3">
    <source>
        <dbReference type="Proteomes" id="UP000671995"/>
    </source>
</evidence>
<dbReference type="RefSeq" id="WP_210116541.1">
    <property type="nucleotide sequence ID" value="NZ_CP054257.1"/>
</dbReference>
<evidence type="ECO:0000256" key="1">
    <source>
        <dbReference type="SAM" id="SignalP"/>
    </source>
</evidence>